<keyword evidence="5" id="KW-0547">Nucleotide-binding</keyword>
<evidence type="ECO:0000259" key="10">
    <source>
        <dbReference type="PROSITE" id="PS50113"/>
    </source>
</evidence>
<dbReference type="SUPFAM" id="SSF55785">
    <property type="entry name" value="PYP-like sensor domain (PAS domain)"/>
    <property type="match status" value="2"/>
</dbReference>
<evidence type="ECO:0000256" key="2">
    <source>
        <dbReference type="ARBA" id="ARBA00012438"/>
    </source>
</evidence>
<dbReference type="InterPro" id="IPR029016">
    <property type="entry name" value="GAF-like_dom_sf"/>
</dbReference>
<keyword evidence="12" id="KW-1185">Reference proteome</keyword>
<dbReference type="Pfam" id="PF00512">
    <property type="entry name" value="HisKA"/>
    <property type="match status" value="1"/>
</dbReference>
<dbReference type="EMBL" id="AFBN01000036">
    <property type="protein sequence ID" value="EGF56939.1"/>
    <property type="molecule type" value="Genomic_DNA"/>
</dbReference>
<dbReference type="Pfam" id="PF02518">
    <property type="entry name" value="HATPase_c"/>
    <property type="match status" value="1"/>
</dbReference>
<evidence type="ECO:0000256" key="3">
    <source>
        <dbReference type="ARBA" id="ARBA00022553"/>
    </source>
</evidence>
<evidence type="ECO:0000256" key="8">
    <source>
        <dbReference type="ARBA" id="ARBA00023012"/>
    </source>
</evidence>
<dbReference type="Gene3D" id="3.30.450.20">
    <property type="entry name" value="PAS domain"/>
    <property type="match status" value="3"/>
</dbReference>
<dbReference type="eggNOG" id="COG2203">
    <property type="taxonomic scope" value="Bacteria"/>
</dbReference>
<evidence type="ECO:0000256" key="6">
    <source>
        <dbReference type="ARBA" id="ARBA00022777"/>
    </source>
</evidence>
<sequence>MLIFVQLIKRICMNTEYGDEKERFRRLSMLGQIGWWEADFSSRQYLCSEYICKLLGLESDTVSFADFKQRIHEDYRVHISRRFLALEELDVCEQVFPVSVKDEMVWVRSRMGYKERTPDGGLKVFGVLQCLEEGPDIKKEGRIMHRINNLLYRQNSISQSLFHFLKDDEVDPGIYEILNDILEYFKGGRVYIFKYTEEFRSQSCIYEVVSEGAVPIMDTMRDIPTERLPWWTSQIRSQKPIILESYRQLPEAAESECALLVKQNVTSLMALPLVANEQVWGYMGVDLLERQISWSNEDYQWFSSLANIISICIELRRVKDHVARDCSFRNDLFRYMPLGYVRMSVICDKDGKPVDYTLTDINEVFAELFGISVSDYIHRKASDIYSDVTPKLDFLTDILQSDVHEELDMCFGRTEKMCHVVMYSPQKNEVVALFLDTTDTIQAHQALDHSEKLFRSIFANIPAGVEIYDQEGCLVDVNNKDMEIFGIKDKADIIGINLFSNPNFSAAFIEQIKTKDEVDFRLDYSFETIRGYYPTDKTEVINLYTKISKVYDSKGVFTGYVMINIDNTERIDTLSRICDFENFFLLISDYAKVGYAKLNLLDRKGYAIKQWYKNMGEDENAPLTDVVGVYERMHPEDRTRMLDFFQKACTGEAKDFRGELRVLREDEKNKWNWIRTNVVVNQYQPENGQIELIGVNYDITELKETEAMLIEAKEKAEAADRLKSAFLANMSHEIRTPLNAIVGFSSLLGETENVEERKQYIAIVEENNDLLLQLISDILDLSKIEAGTFDFTKRALDVNLLCEDIVRTMRMKVKPGVELLFDSHLPECQIVSDRNRLNQVLANFVNNAVKFTSAGSIRVGYEPLDENRLRFYVADTGIGIEPEKQVQVFDRFVKLDTFVPGTGLGLSISKSIIEQLGGTIGVDSKVGEGSCFWFTLPIG</sequence>
<name>F3PTL3_9BACE</name>
<dbReference type="SUPFAM" id="SSF55874">
    <property type="entry name" value="ATPase domain of HSP90 chaperone/DNA topoisomerase II/histidine kinase"/>
    <property type="match status" value="1"/>
</dbReference>
<dbReference type="SMART" id="SM00388">
    <property type="entry name" value="HisKA"/>
    <property type="match status" value="1"/>
</dbReference>
<dbReference type="Gene3D" id="3.30.565.10">
    <property type="entry name" value="Histidine kinase-like ATPase, C-terminal domain"/>
    <property type="match status" value="1"/>
</dbReference>
<dbReference type="SUPFAM" id="SSF47384">
    <property type="entry name" value="Homodimeric domain of signal transducing histidine kinase"/>
    <property type="match status" value="1"/>
</dbReference>
<keyword evidence="4" id="KW-0808">Transferase</keyword>
<dbReference type="GO" id="GO:0000155">
    <property type="term" value="F:phosphorelay sensor kinase activity"/>
    <property type="evidence" value="ECO:0007669"/>
    <property type="project" value="InterPro"/>
</dbReference>
<dbReference type="CDD" id="cd16922">
    <property type="entry name" value="HATPase_EvgS-ArcB-TorS-like"/>
    <property type="match status" value="1"/>
</dbReference>
<dbReference type="InterPro" id="IPR036097">
    <property type="entry name" value="HisK_dim/P_sf"/>
</dbReference>
<dbReference type="Proteomes" id="UP000003416">
    <property type="component" value="Unassembled WGS sequence"/>
</dbReference>
<dbReference type="InterPro" id="IPR050736">
    <property type="entry name" value="Sensor_HK_Regulatory"/>
</dbReference>
<dbReference type="InterPro" id="IPR001610">
    <property type="entry name" value="PAC"/>
</dbReference>
<comment type="caution">
    <text evidence="11">The sequence shown here is derived from an EMBL/GenBank/DDBJ whole genome shotgun (WGS) entry which is preliminary data.</text>
</comment>
<dbReference type="InterPro" id="IPR003018">
    <property type="entry name" value="GAF"/>
</dbReference>
<organism evidence="11 12">
    <name type="scientific">Bacteroides fluxus YIT 12057</name>
    <dbReference type="NCBI Taxonomy" id="763034"/>
    <lineage>
        <taxon>Bacteria</taxon>
        <taxon>Pseudomonadati</taxon>
        <taxon>Bacteroidota</taxon>
        <taxon>Bacteroidia</taxon>
        <taxon>Bacteroidales</taxon>
        <taxon>Bacteroidaceae</taxon>
        <taxon>Bacteroides</taxon>
    </lineage>
</organism>
<keyword evidence="8" id="KW-0902">Two-component regulatory system</keyword>
<evidence type="ECO:0000256" key="1">
    <source>
        <dbReference type="ARBA" id="ARBA00000085"/>
    </source>
</evidence>
<dbReference type="Pfam" id="PF08447">
    <property type="entry name" value="PAS_3"/>
    <property type="match status" value="1"/>
</dbReference>
<dbReference type="FunFam" id="1.10.287.130:FF:000002">
    <property type="entry name" value="Two-component osmosensing histidine kinase"/>
    <property type="match status" value="1"/>
</dbReference>
<dbReference type="GO" id="GO:0005524">
    <property type="term" value="F:ATP binding"/>
    <property type="evidence" value="ECO:0007669"/>
    <property type="project" value="UniProtKB-KW"/>
</dbReference>
<dbReference type="CDD" id="cd00082">
    <property type="entry name" value="HisKA"/>
    <property type="match status" value="1"/>
</dbReference>
<dbReference type="eggNOG" id="COG2205">
    <property type="taxonomic scope" value="Bacteria"/>
</dbReference>
<proteinExistence type="predicted"/>
<dbReference type="InterPro" id="IPR013655">
    <property type="entry name" value="PAS_fold_3"/>
</dbReference>
<dbReference type="PROSITE" id="PS50109">
    <property type="entry name" value="HIS_KIN"/>
    <property type="match status" value="1"/>
</dbReference>
<dbReference type="InterPro" id="IPR035965">
    <property type="entry name" value="PAS-like_dom_sf"/>
</dbReference>
<dbReference type="EC" id="2.7.13.3" evidence="2"/>
<gene>
    <name evidence="11" type="ORF">HMPREF9446_02082</name>
</gene>
<dbReference type="PANTHER" id="PTHR43711:SF31">
    <property type="entry name" value="HISTIDINE KINASE"/>
    <property type="match status" value="1"/>
</dbReference>
<evidence type="ECO:0000313" key="12">
    <source>
        <dbReference type="Proteomes" id="UP000003416"/>
    </source>
</evidence>
<dbReference type="InterPro" id="IPR000014">
    <property type="entry name" value="PAS"/>
</dbReference>
<dbReference type="AlphaFoldDB" id="F3PTL3"/>
<dbReference type="InterPro" id="IPR000700">
    <property type="entry name" value="PAS-assoc_C"/>
</dbReference>
<evidence type="ECO:0000256" key="5">
    <source>
        <dbReference type="ARBA" id="ARBA00022741"/>
    </source>
</evidence>
<accession>F3PTL3</accession>
<keyword evidence="3" id="KW-0597">Phosphoprotein</keyword>
<evidence type="ECO:0000256" key="4">
    <source>
        <dbReference type="ARBA" id="ARBA00022679"/>
    </source>
</evidence>
<protein>
    <recommendedName>
        <fullName evidence="2">histidine kinase</fullName>
        <ecNumber evidence="2">2.7.13.3</ecNumber>
    </recommendedName>
</protein>
<dbReference type="InterPro" id="IPR003594">
    <property type="entry name" value="HATPase_dom"/>
</dbReference>
<comment type="catalytic activity">
    <reaction evidence="1">
        <text>ATP + protein L-histidine = ADP + protein N-phospho-L-histidine.</text>
        <dbReference type="EC" id="2.7.13.3"/>
    </reaction>
</comment>
<dbReference type="Pfam" id="PF13426">
    <property type="entry name" value="PAS_9"/>
    <property type="match status" value="2"/>
</dbReference>
<dbReference type="PROSITE" id="PS50113">
    <property type="entry name" value="PAC"/>
    <property type="match status" value="1"/>
</dbReference>
<evidence type="ECO:0000313" key="11">
    <source>
        <dbReference type="EMBL" id="EGF56939.1"/>
    </source>
</evidence>
<dbReference type="SMART" id="SM00086">
    <property type="entry name" value="PAC"/>
    <property type="match status" value="2"/>
</dbReference>
<evidence type="ECO:0000259" key="9">
    <source>
        <dbReference type="PROSITE" id="PS50109"/>
    </source>
</evidence>
<feature type="domain" description="Histidine kinase" evidence="9">
    <location>
        <begin position="729"/>
        <end position="939"/>
    </location>
</feature>
<dbReference type="NCBIfam" id="TIGR00229">
    <property type="entry name" value="sensory_box"/>
    <property type="match status" value="1"/>
</dbReference>
<dbReference type="InterPro" id="IPR003661">
    <property type="entry name" value="HisK_dim/P_dom"/>
</dbReference>
<dbReference type="Gene3D" id="1.10.287.130">
    <property type="match status" value="1"/>
</dbReference>
<evidence type="ECO:0000256" key="7">
    <source>
        <dbReference type="ARBA" id="ARBA00022840"/>
    </source>
</evidence>
<keyword evidence="6" id="KW-0418">Kinase</keyword>
<reference evidence="11 12" key="1">
    <citation type="submission" date="2011-02" db="EMBL/GenBank/DDBJ databases">
        <authorList>
            <person name="Weinstock G."/>
            <person name="Sodergren E."/>
            <person name="Clifton S."/>
            <person name="Fulton L."/>
            <person name="Fulton B."/>
            <person name="Courtney L."/>
            <person name="Fronick C."/>
            <person name="Harrison M."/>
            <person name="Strong C."/>
            <person name="Farmer C."/>
            <person name="Delahaunty K."/>
            <person name="Markovic C."/>
            <person name="Hall O."/>
            <person name="Minx P."/>
            <person name="Tomlinson C."/>
            <person name="Mitreva M."/>
            <person name="Hou S."/>
            <person name="Chen J."/>
            <person name="Wollam A."/>
            <person name="Pepin K.H."/>
            <person name="Johnson M."/>
            <person name="Bhonagiri V."/>
            <person name="Zhang X."/>
            <person name="Suruliraj S."/>
            <person name="Warren W."/>
            <person name="Chinwalla A."/>
            <person name="Mardis E.R."/>
            <person name="Wilson R.K."/>
        </authorList>
    </citation>
    <scope>NUCLEOTIDE SEQUENCE [LARGE SCALE GENOMIC DNA]</scope>
    <source>
        <strain evidence="11 12">YIT 12057</strain>
    </source>
</reference>
<dbReference type="SMART" id="SM00091">
    <property type="entry name" value="PAS"/>
    <property type="match status" value="3"/>
</dbReference>
<keyword evidence="7" id="KW-0067">ATP-binding</keyword>
<dbReference type="InterPro" id="IPR036890">
    <property type="entry name" value="HATPase_C_sf"/>
</dbReference>
<dbReference type="SUPFAM" id="SSF55781">
    <property type="entry name" value="GAF domain-like"/>
    <property type="match status" value="1"/>
</dbReference>
<feature type="domain" description="PAC" evidence="10">
    <location>
        <begin position="656"/>
        <end position="711"/>
    </location>
</feature>
<dbReference type="SMART" id="SM00387">
    <property type="entry name" value="HATPase_c"/>
    <property type="match status" value="1"/>
</dbReference>
<dbReference type="InterPro" id="IPR004358">
    <property type="entry name" value="Sig_transdc_His_kin-like_C"/>
</dbReference>
<dbReference type="Gene3D" id="3.30.450.40">
    <property type="match status" value="1"/>
</dbReference>
<dbReference type="HOGENOM" id="CLU_000445_89_13_10"/>
<dbReference type="InterPro" id="IPR005467">
    <property type="entry name" value="His_kinase_dom"/>
</dbReference>
<dbReference type="PANTHER" id="PTHR43711">
    <property type="entry name" value="TWO-COMPONENT HISTIDINE KINASE"/>
    <property type="match status" value="1"/>
</dbReference>
<dbReference type="PRINTS" id="PR00344">
    <property type="entry name" value="BCTRLSENSOR"/>
</dbReference>
<dbReference type="STRING" id="763034.HMPREF9446_02082"/>
<dbReference type="Pfam" id="PF01590">
    <property type="entry name" value="GAF"/>
    <property type="match status" value="1"/>
</dbReference>